<dbReference type="GO" id="GO:0004518">
    <property type="term" value="F:nuclease activity"/>
    <property type="evidence" value="ECO:0007669"/>
    <property type="project" value="UniProtKB-KW"/>
</dbReference>
<keyword evidence="14" id="KW-0234">DNA repair</keyword>
<dbReference type="InterPro" id="IPR003593">
    <property type="entry name" value="AAA+_ATPase"/>
</dbReference>
<dbReference type="PANTHER" id="PTHR43152">
    <property type="entry name" value="UVRABC SYSTEM PROTEIN A"/>
    <property type="match status" value="1"/>
</dbReference>
<keyword evidence="8" id="KW-0228">DNA excision</keyword>
<dbReference type="Gene3D" id="3.30.190.20">
    <property type="match status" value="1"/>
</dbReference>
<sequence>MTSGVIRLRGARQHNLKHLDLDFRTGELTVVTGPSGSGKSSLVFDTLYAEGQRRYVETFSAYARQFLDRMDRPAVDHVEGVPPAIAIDQTNPVRTSRSTVGTMTELNDHLKLLYARATQLFDRQTAKPVREDNPESIYAELQERTRAADPRLVVTFPVELPAQTTPEEIAQWLSASGFTRVQAEREIATPTGPRKVLDVVADRFRLQGTEKARVVEAIEVALRRGSGRVNVYALQEEGEPELWRFSSGLHSPDSDLRYAAPQPAMFSFNSAVGACETCRGFGRVIGVDWGLVIPDQRKTLRAGAIKPLQTPAWKECQDDLLKYAGEAGIPRDTAWSQLTPAQRDWVINGSPHWTGDWNRQWYGIRRFFEYLESKAYKMHIRVLLSKYRSYTPCEACGGARLKTEALLWRLGSKADADAVLPPAQRFMPVGVAWTREQLEALPGLCLHDLMMLPIERLRRFFDGLTLPGPMLDEALKLLLDEIRTRLKYLCDVGLGYLTLDRQSRTLSGGEVQRINLTTALGTSLVNTLFVLDEPSIGLHPRDMNRIVQAMHRLRDAGNTLVVVEHDPAVMLAADRILDMGPGPGERGGTVVFDGTPEELRQADTLTGAYLGGRKRIGVGMRRFVGENTPRLILEGVREHNLKNITVEFPLQRLVTVTGVSGSGKSTLMQDVLFPALARHFGKATEAPGEHDRLLNADWVTDAVFVDQSPIGKTARSNPASYVGAFDEIRKLFAEAPLARQRGYGAGMFSFNAGDGRCPTCGGSGFEHVEMQFLSDVYLRCPDCDGRRYRAEILDVQIEREGPGGWRALSIADVLELTVSEAAQLFREDREVLRALQPLVDVGLEYLKLGQPVPTLSGGEAQRLKLAGFLAEAAKAATASRQPVAKKGTLFLFDEPTTGLHFDDIAKLMRAFRKLLDAGHSLIVIEHNLDVIRASDWIIDLGPEGGDAGGEVVCVGTPEDVKAHPASHTGAALREYEAALGLGEHAVQEGRPLQSLAKARRDEARRAADELIRIVNAREHNLKSMNVDIPRGKFSVVTGVSGSGKSTLAFDILFNEGQRRYLESLNAYARSIVQPAGRPEVDAVYGIPPTVAIEQRLSRGGRKSTVATITEAYHFLRLLYVKLGVQHCVHDGAEVRPQTPESIAAQILRDHRGQHVGLLAPLVVNRKGLYTDLAKWAQARGHTHLRVDGHFVPVQPWPKLDRFKEHTIELPVGDIVVSPDNEAGLRALLAKTLEHGKGVMHLLAPLDGLKAAMIAGAPTDRIGTVKVFSTKRACPVCGTSYPELDPRMFSYNSKHGWCVDCVGTGVQLTREQRKAFDDTLRHDDKGREQTFAEPEVEDLADQPCSSCGGARLNPVSLAIRFRGESIAQVAARSVSEARQWVESLQLDGREAAIARDLVAEIRSRLQFLEEVGLGYLTLDRAAPTLSGGEAQRIRLAAQLGSNLQGVCYVLDEPTIGLHPRDNHILLDALHKLGRQGNTLVVVEHDEDTIRRADHIIDIGPGAGKRGGRLVAQGTVAQVAAHGESLTGRFLARPLVHPLHPRRPVAPASPVLTVRGAFLHNLRHIDVQVPLHRLVAVTGVSGSGKSTLARDVLLANVQAIVASRGKGLPAWSGCTGIEGWERVNRVLEVDQTPIGKTPRSCPATYVGFWDTIRKLFAETLEAKARGYTPARFSFNTGDGRCHACEGQGLRTIEMSFLPDVKVPCDVCHGARFNPETLAVTWRGRSIGDVLNMEIDEAVEFFAAMPGIAHPLQLLKDVGLGYLTLGQPSPTLSGGEAQRIKLVTELSKVRDDVTRRGQRAPHTLYVLDEPTVGLHMADVEKLIRVLHRLVDGGHSVVVIEHDLDVIAEADWVLDLGPEGGVDGGRVVAAGTPEQIVAAGTHTGRALAPVLARR</sequence>
<evidence type="ECO:0000256" key="7">
    <source>
        <dbReference type="ARBA" id="ARBA00022763"/>
    </source>
</evidence>
<dbReference type="Pfam" id="PF17755">
    <property type="entry name" value="UvrA_DNA-bind"/>
    <property type="match status" value="1"/>
</dbReference>
<comment type="subcellular location">
    <subcellularLocation>
        <location evidence="1">Cytoplasm</location>
    </subcellularLocation>
</comment>
<keyword evidence="10" id="KW-0862">Zinc</keyword>
<evidence type="ECO:0000256" key="8">
    <source>
        <dbReference type="ARBA" id="ARBA00022769"/>
    </source>
</evidence>
<dbReference type="InterPro" id="IPR003439">
    <property type="entry name" value="ABC_transporter-like_ATP-bd"/>
</dbReference>
<keyword evidence="2" id="KW-1003">Cell membrane</keyword>
<dbReference type="Gene3D" id="3.40.50.300">
    <property type="entry name" value="P-loop containing nucleotide triphosphate hydrolases"/>
    <property type="match status" value="5"/>
</dbReference>
<dbReference type="NCBIfam" id="TIGR00630">
    <property type="entry name" value="uvra"/>
    <property type="match status" value="2"/>
</dbReference>
<protein>
    <recommendedName>
        <fullName evidence="16">UvrABC system protein A</fullName>
    </recommendedName>
    <alternativeName>
        <fullName evidence="17">Excinuclease ABC subunit A</fullName>
    </alternativeName>
</protein>
<comment type="caution">
    <text evidence="19">The sequence shown here is derived from an EMBL/GenBank/DDBJ whole genome shotgun (WGS) entry which is preliminary data.</text>
</comment>
<feature type="domain" description="ABC transporter" evidence="18">
    <location>
        <begin position="291"/>
        <end position="606"/>
    </location>
</feature>
<evidence type="ECO:0000256" key="6">
    <source>
        <dbReference type="ARBA" id="ARBA00022741"/>
    </source>
</evidence>
<evidence type="ECO:0000256" key="12">
    <source>
        <dbReference type="ARBA" id="ARBA00022881"/>
    </source>
</evidence>
<keyword evidence="3" id="KW-0963">Cytoplasm</keyword>
<keyword evidence="2" id="KW-0472">Membrane</keyword>
<keyword evidence="13" id="KW-0238">DNA-binding</keyword>
<evidence type="ECO:0000256" key="2">
    <source>
        <dbReference type="ARBA" id="ARBA00022475"/>
    </source>
</evidence>
<dbReference type="GO" id="GO:0016887">
    <property type="term" value="F:ATP hydrolysis activity"/>
    <property type="evidence" value="ECO:0007669"/>
    <property type="project" value="InterPro"/>
</dbReference>
<name>A0A2S5T2X6_9BURK</name>
<dbReference type="Gene3D" id="3.30.1490.20">
    <property type="entry name" value="ATP-grasp fold, A domain"/>
    <property type="match status" value="1"/>
</dbReference>
<evidence type="ECO:0000256" key="3">
    <source>
        <dbReference type="ARBA" id="ARBA00022490"/>
    </source>
</evidence>
<feature type="domain" description="ABC transporter" evidence="18">
    <location>
        <begin position="1005"/>
        <end position="1524"/>
    </location>
</feature>
<evidence type="ECO:0000313" key="19">
    <source>
        <dbReference type="EMBL" id="PPE69330.1"/>
    </source>
</evidence>
<evidence type="ECO:0000256" key="1">
    <source>
        <dbReference type="ARBA" id="ARBA00004496"/>
    </source>
</evidence>
<dbReference type="SMART" id="SM00382">
    <property type="entry name" value="AAA"/>
    <property type="match status" value="4"/>
</dbReference>
<evidence type="ECO:0000256" key="15">
    <source>
        <dbReference type="ARBA" id="ARBA00038000"/>
    </source>
</evidence>
<keyword evidence="7" id="KW-0227">DNA damage</keyword>
<keyword evidence="5" id="KW-0677">Repeat</keyword>
<evidence type="ECO:0000313" key="20">
    <source>
        <dbReference type="Proteomes" id="UP000239406"/>
    </source>
</evidence>
<dbReference type="PROSITE" id="PS00211">
    <property type="entry name" value="ABC_TRANSPORTER_1"/>
    <property type="match status" value="3"/>
</dbReference>
<evidence type="ECO:0000256" key="4">
    <source>
        <dbReference type="ARBA" id="ARBA00022723"/>
    </source>
</evidence>
<dbReference type="GO" id="GO:0003677">
    <property type="term" value="F:DNA binding"/>
    <property type="evidence" value="ECO:0007669"/>
    <property type="project" value="UniProtKB-KW"/>
</dbReference>
<dbReference type="Pfam" id="PF17760">
    <property type="entry name" value="UvrA_inter"/>
    <property type="match status" value="2"/>
</dbReference>
<keyword evidence="9" id="KW-0863">Zinc-finger</keyword>
<keyword evidence="11" id="KW-0067">ATP-binding</keyword>
<dbReference type="GO" id="GO:0005737">
    <property type="term" value="C:cytoplasm"/>
    <property type="evidence" value="ECO:0007669"/>
    <property type="project" value="UniProtKB-SubCell"/>
</dbReference>
<evidence type="ECO:0000256" key="9">
    <source>
        <dbReference type="ARBA" id="ARBA00022771"/>
    </source>
</evidence>
<dbReference type="InterPro" id="IPR027417">
    <property type="entry name" value="P-loop_NTPase"/>
</dbReference>
<dbReference type="PROSITE" id="PS50893">
    <property type="entry name" value="ABC_TRANSPORTER_2"/>
    <property type="match status" value="2"/>
</dbReference>
<dbReference type="InterPro" id="IPR013815">
    <property type="entry name" value="ATP_grasp_subdomain_1"/>
</dbReference>
<evidence type="ECO:0000256" key="11">
    <source>
        <dbReference type="ARBA" id="ARBA00022840"/>
    </source>
</evidence>
<comment type="similarity">
    <text evidence="15">Belongs to the ABC transporter superfamily. UvrA family.</text>
</comment>
<evidence type="ECO:0000259" key="18">
    <source>
        <dbReference type="PROSITE" id="PS50893"/>
    </source>
</evidence>
<dbReference type="InterPro" id="IPR041102">
    <property type="entry name" value="UvrA_inter"/>
</dbReference>
<dbReference type="InterPro" id="IPR004602">
    <property type="entry name" value="UvrA"/>
</dbReference>
<dbReference type="SUPFAM" id="SSF52540">
    <property type="entry name" value="P-loop containing nucleoside triphosphate hydrolases"/>
    <property type="match status" value="4"/>
</dbReference>
<dbReference type="RefSeq" id="WP_104358063.1">
    <property type="nucleotide sequence ID" value="NZ_CP064338.1"/>
</dbReference>
<evidence type="ECO:0000256" key="5">
    <source>
        <dbReference type="ARBA" id="ARBA00022737"/>
    </source>
</evidence>
<dbReference type="InterPro" id="IPR041552">
    <property type="entry name" value="UvrA_DNA-bd"/>
</dbReference>
<evidence type="ECO:0000256" key="17">
    <source>
        <dbReference type="ARBA" id="ARBA00042156"/>
    </source>
</evidence>
<evidence type="ECO:0000256" key="14">
    <source>
        <dbReference type="ARBA" id="ARBA00023204"/>
    </source>
</evidence>
<evidence type="ECO:0000256" key="13">
    <source>
        <dbReference type="ARBA" id="ARBA00023125"/>
    </source>
</evidence>
<dbReference type="Proteomes" id="UP000239406">
    <property type="component" value="Unassembled WGS sequence"/>
</dbReference>
<evidence type="ECO:0000256" key="10">
    <source>
        <dbReference type="ARBA" id="ARBA00022833"/>
    </source>
</evidence>
<dbReference type="InterPro" id="IPR017871">
    <property type="entry name" value="ABC_transporter-like_CS"/>
</dbReference>
<proteinExistence type="inferred from homology"/>
<dbReference type="GO" id="GO:0005524">
    <property type="term" value="F:ATP binding"/>
    <property type="evidence" value="ECO:0007669"/>
    <property type="project" value="UniProtKB-KW"/>
</dbReference>
<dbReference type="PANTHER" id="PTHR43152:SF3">
    <property type="entry name" value="UVRABC SYSTEM PROTEIN A"/>
    <property type="match status" value="1"/>
</dbReference>
<reference evidence="19 20" key="1">
    <citation type="submission" date="2018-02" db="EMBL/GenBank/DDBJ databases">
        <title>Reclassifiation of [Polyangium] brachysporum DSM 7029 as Guopingzhaonella breviflexa gen. nov., sp. nov., a member of the family Comamonadaceae.</title>
        <authorList>
            <person name="Tang B."/>
        </authorList>
    </citation>
    <scope>NUCLEOTIDE SEQUENCE [LARGE SCALE GENOMIC DNA]</scope>
    <source>
        <strain evidence="19 20">DSM 15344</strain>
    </source>
</reference>
<organism evidence="19 20">
    <name type="scientific">Caldimonas thermodepolymerans</name>
    <dbReference type="NCBI Taxonomy" id="215580"/>
    <lineage>
        <taxon>Bacteria</taxon>
        <taxon>Pseudomonadati</taxon>
        <taxon>Pseudomonadota</taxon>
        <taxon>Betaproteobacteria</taxon>
        <taxon>Burkholderiales</taxon>
        <taxon>Sphaerotilaceae</taxon>
        <taxon>Caldimonas</taxon>
    </lineage>
</organism>
<keyword evidence="12" id="KW-0267">Excision nuclease</keyword>
<dbReference type="GO" id="GO:0009380">
    <property type="term" value="C:excinuclease repair complex"/>
    <property type="evidence" value="ECO:0007669"/>
    <property type="project" value="InterPro"/>
</dbReference>
<gene>
    <name evidence="19" type="ORF">C1702_12605</name>
</gene>
<dbReference type="EMBL" id="PSNY01000013">
    <property type="protein sequence ID" value="PPE69330.1"/>
    <property type="molecule type" value="Genomic_DNA"/>
</dbReference>
<evidence type="ECO:0000256" key="16">
    <source>
        <dbReference type="ARBA" id="ARBA00039316"/>
    </source>
</evidence>
<keyword evidence="6" id="KW-0547">Nucleotide-binding</keyword>
<keyword evidence="4" id="KW-0479">Metal-binding</keyword>
<accession>A0A2S5T2X6</accession>
<dbReference type="Gene3D" id="1.10.8.280">
    <property type="entry name" value="ABC transporter ATPase domain-like"/>
    <property type="match status" value="1"/>
</dbReference>
<dbReference type="GO" id="GO:0008270">
    <property type="term" value="F:zinc ion binding"/>
    <property type="evidence" value="ECO:0007669"/>
    <property type="project" value="UniProtKB-KW"/>
</dbReference>
<dbReference type="GO" id="GO:0006289">
    <property type="term" value="P:nucleotide-excision repair"/>
    <property type="evidence" value="ECO:0007669"/>
    <property type="project" value="InterPro"/>
</dbReference>
<keyword evidence="20" id="KW-1185">Reference proteome</keyword>
<dbReference type="Gene3D" id="1.20.1580.10">
    <property type="entry name" value="ABC transporter ATPase like domain"/>
    <property type="match status" value="3"/>
</dbReference>